<dbReference type="AlphaFoldDB" id="A0A9D9D8I7"/>
<feature type="domain" description="N-acetyltransferase" evidence="1">
    <location>
        <begin position="79"/>
        <end position="227"/>
    </location>
</feature>
<reference evidence="2" key="1">
    <citation type="submission" date="2020-10" db="EMBL/GenBank/DDBJ databases">
        <authorList>
            <person name="Gilroy R."/>
        </authorList>
    </citation>
    <scope>NUCLEOTIDE SEQUENCE</scope>
    <source>
        <strain evidence="2">17213</strain>
    </source>
</reference>
<dbReference type="InterPro" id="IPR016181">
    <property type="entry name" value="Acyl_CoA_acyltransferase"/>
</dbReference>
<evidence type="ECO:0000313" key="2">
    <source>
        <dbReference type="EMBL" id="MBO8415099.1"/>
    </source>
</evidence>
<proteinExistence type="predicted"/>
<dbReference type="Gene3D" id="3.40.630.30">
    <property type="match status" value="1"/>
</dbReference>
<evidence type="ECO:0000313" key="3">
    <source>
        <dbReference type="Proteomes" id="UP000823631"/>
    </source>
</evidence>
<accession>A0A9D9D8I7</accession>
<dbReference type="InterPro" id="IPR000182">
    <property type="entry name" value="GNAT_dom"/>
</dbReference>
<dbReference type="GO" id="GO:0016747">
    <property type="term" value="F:acyltransferase activity, transferring groups other than amino-acyl groups"/>
    <property type="evidence" value="ECO:0007669"/>
    <property type="project" value="InterPro"/>
</dbReference>
<dbReference type="Pfam" id="PF00583">
    <property type="entry name" value="Acetyltransf_1"/>
    <property type="match status" value="1"/>
</dbReference>
<name>A0A9D9D8I7_9GAMM</name>
<dbReference type="SUPFAM" id="SSF55729">
    <property type="entry name" value="Acyl-CoA N-acyltransferases (Nat)"/>
    <property type="match status" value="1"/>
</dbReference>
<dbReference type="EMBL" id="JADINH010000029">
    <property type="protein sequence ID" value="MBO8415099.1"/>
    <property type="molecule type" value="Genomic_DNA"/>
</dbReference>
<reference evidence="2" key="2">
    <citation type="journal article" date="2021" name="PeerJ">
        <title>Extensive microbial diversity within the chicken gut microbiome revealed by metagenomics and culture.</title>
        <authorList>
            <person name="Gilroy R."/>
            <person name="Ravi A."/>
            <person name="Getino M."/>
            <person name="Pursley I."/>
            <person name="Horton D.L."/>
            <person name="Alikhan N.F."/>
            <person name="Baker D."/>
            <person name="Gharbi K."/>
            <person name="Hall N."/>
            <person name="Watson M."/>
            <person name="Adriaenssens E.M."/>
            <person name="Foster-Nyarko E."/>
            <person name="Jarju S."/>
            <person name="Secka A."/>
            <person name="Antonio M."/>
            <person name="Oren A."/>
            <person name="Chaudhuri R.R."/>
            <person name="La Ragione R."/>
            <person name="Hildebrand F."/>
            <person name="Pallen M.J."/>
        </authorList>
    </citation>
    <scope>NUCLEOTIDE SEQUENCE</scope>
    <source>
        <strain evidence="2">17213</strain>
    </source>
</reference>
<comment type="caution">
    <text evidence="2">The sequence shown here is derived from an EMBL/GenBank/DDBJ whole genome shotgun (WGS) entry which is preliminary data.</text>
</comment>
<dbReference type="Proteomes" id="UP000823631">
    <property type="component" value="Unassembled WGS sequence"/>
</dbReference>
<dbReference type="CDD" id="cd04301">
    <property type="entry name" value="NAT_SF"/>
    <property type="match status" value="1"/>
</dbReference>
<sequence>MQLSSSSALCSVRPLRFSDLKALSQALSAIWFSYDKEHRRSEKLFCLDYLFSCLGKSNLCLVLHSGEKPAAAVILHLPGHCQASHPGRYGAVKRLIFKALKQLFSLCIRLDPYCREGSRYHQRYGENYVKLGQMVSGHENKGEIVLLFADPALQGRGLGRTLMQAAEDAFRECGVQDVFLLTDVNCNYGLYPHLGWNLSKTVRLDFSAVKNSGEYVFNCFIYEKQLKA</sequence>
<evidence type="ECO:0000259" key="1">
    <source>
        <dbReference type="PROSITE" id="PS51186"/>
    </source>
</evidence>
<protein>
    <submittedName>
        <fullName evidence="2">GNAT family N-acetyltransferase</fullName>
    </submittedName>
</protein>
<gene>
    <name evidence="2" type="ORF">IAB19_01800</name>
</gene>
<dbReference type="PROSITE" id="PS51186">
    <property type="entry name" value="GNAT"/>
    <property type="match status" value="1"/>
</dbReference>
<organism evidence="2 3">
    <name type="scientific">Candidatus Avisuccinivibrio stercorigallinarum</name>
    <dbReference type="NCBI Taxonomy" id="2840704"/>
    <lineage>
        <taxon>Bacteria</taxon>
        <taxon>Pseudomonadati</taxon>
        <taxon>Pseudomonadota</taxon>
        <taxon>Gammaproteobacteria</taxon>
        <taxon>Aeromonadales</taxon>
        <taxon>Succinivibrionaceae</taxon>
        <taxon>Succinivibrionaceae incertae sedis</taxon>
        <taxon>Candidatus Avisuccinivibrio</taxon>
    </lineage>
</organism>